<dbReference type="EMBL" id="WNDP01000006">
    <property type="protein sequence ID" value="KAF1027815.1"/>
    <property type="molecule type" value="Genomic_DNA"/>
</dbReference>
<evidence type="ECO:0000313" key="3">
    <source>
        <dbReference type="Proteomes" id="UP000490535"/>
    </source>
</evidence>
<dbReference type="AlphaFoldDB" id="A0A833UST0"/>
<evidence type="ECO:0000313" key="2">
    <source>
        <dbReference type="EMBL" id="KAF1027815.1"/>
    </source>
</evidence>
<comment type="caution">
    <text evidence="2">The sequence shown here is derived from an EMBL/GenBank/DDBJ whole genome shotgun (WGS) entry which is preliminary data.</text>
</comment>
<evidence type="ECO:0000256" key="1">
    <source>
        <dbReference type="SAM" id="SignalP"/>
    </source>
</evidence>
<dbReference type="Proteomes" id="UP000490535">
    <property type="component" value="Unassembled WGS sequence"/>
</dbReference>
<reference evidence="3" key="1">
    <citation type="journal article" date="2020" name="MBio">
        <title>Horizontal gene transfer to a defensive symbiont with a reduced genome amongst a multipartite beetle microbiome.</title>
        <authorList>
            <person name="Waterworth S.C."/>
            <person name="Florez L.V."/>
            <person name="Rees E.R."/>
            <person name="Hertweck C."/>
            <person name="Kaltenpoth M."/>
            <person name="Kwan J.C."/>
        </authorList>
    </citation>
    <scope>NUCLEOTIDE SEQUENCE [LARGE SCALE GENOMIC DNA]</scope>
</reference>
<organism evidence="2 3">
    <name type="scientific">Acinetobacter bereziniae</name>
    <name type="common">Acinetobacter genomosp. 10</name>
    <dbReference type="NCBI Taxonomy" id="106648"/>
    <lineage>
        <taxon>Bacteria</taxon>
        <taxon>Pseudomonadati</taxon>
        <taxon>Pseudomonadota</taxon>
        <taxon>Gammaproteobacteria</taxon>
        <taxon>Moraxellales</taxon>
        <taxon>Moraxellaceae</taxon>
        <taxon>Acinetobacter</taxon>
    </lineage>
</organism>
<gene>
    <name evidence="2" type="ORF">GAK29_00456</name>
</gene>
<feature type="signal peptide" evidence="1">
    <location>
        <begin position="1"/>
        <end position="20"/>
    </location>
</feature>
<feature type="chain" id="PRO_5032834348" evidence="1">
    <location>
        <begin position="21"/>
        <end position="150"/>
    </location>
</feature>
<keyword evidence="1" id="KW-0732">Signal</keyword>
<name>A0A833UST0_ACIBZ</name>
<sequence length="150" mass="16543">MKIKTILLAAILSLPLIAHAEGLKLKNSTGEFDQYTGQITVSGEYSYYFEDEVLGDVVCFHPSAPSDKLIPRTANDQRSRWFCFSQSSQAINAFKINKKSKQGYEGYTGHATVTVGDYAVYKGESDGFDTAKLISVKKAEAPKLLKKSGY</sequence>
<proteinExistence type="predicted"/>
<protein>
    <submittedName>
        <fullName evidence="2">Uncharacterized protein</fullName>
    </submittedName>
</protein>
<accession>A0A833UST0</accession>